<evidence type="ECO:0000313" key="1">
    <source>
        <dbReference type="EMBL" id="HIS83748.1"/>
    </source>
</evidence>
<reference evidence="1" key="2">
    <citation type="journal article" date="2021" name="PeerJ">
        <title>Extensive microbial diversity within the chicken gut microbiome revealed by metagenomics and culture.</title>
        <authorList>
            <person name="Gilroy R."/>
            <person name="Ravi A."/>
            <person name="Getino M."/>
            <person name="Pursley I."/>
            <person name="Horton D.L."/>
            <person name="Alikhan N.F."/>
            <person name="Baker D."/>
            <person name="Gharbi K."/>
            <person name="Hall N."/>
            <person name="Watson M."/>
            <person name="Adriaenssens E.M."/>
            <person name="Foster-Nyarko E."/>
            <person name="Jarju S."/>
            <person name="Secka A."/>
            <person name="Antonio M."/>
            <person name="Oren A."/>
            <person name="Chaudhuri R.R."/>
            <person name="La Ragione R."/>
            <person name="Hildebrand F."/>
            <person name="Pallen M.J."/>
        </authorList>
    </citation>
    <scope>NUCLEOTIDE SEQUENCE</scope>
    <source>
        <strain evidence="1">CHK152-2994</strain>
    </source>
</reference>
<sequence length="158" mass="18668">MKEINPKKYNNFEEFNKDGYNLAEYIRNNTNGLNDSEKIAYARQVFNSSVLNSYIIIGFISEDIKKLLNCTKCELKFSIDNLIKNRLSHPEVKDSDYAKIPLIVKSPSKYYKSKTGYDVILFKADEKYYKLVIKTTKNRKENFVKSLHLLNFDRYCKY</sequence>
<protein>
    <submittedName>
        <fullName evidence="1">Uncharacterized protein</fullName>
    </submittedName>
</protein>
<gene>
    <name evidence="1" type="ORF">IAD41_09120</name>
</gene>
<dbReference type="Proteomes" id="UP000824139">
    <property type="component" value="Unassembled WGS sequence"/>
</dbReference>
<name>A0A9D1FXH7_9BACT</name>
<dbReference type="EMBL" id="DVJO01000198">
    <property type="protein sequence ID" value="HIS83748.1"/>
    <property type="molecule type" value="Genomic_DNA"/>
</dbReference>
<comment type="caution">
    <text evidence="1">The sequence shown here is derived from an EMBL/GenBank/DDBJ whole genome shotgun (WGS) entry which is preliminary data.</text>
</comment>
<dbReference type="AlphaFoldDB" id="A0A9D1FXH7"/>
<accession>A0A9D1FXH7</accession>
<proteinExistence type="predicted"/>
<organism evidence="1 2">
    <name type="scientific">Candidatus Scatenecus faecavium</name>
    <dbReference type="NCBI Taxonomy" id="2840915"/>
    <lineage>
        <taxon>Bacteria</taxon>
        <taxon>Candidatus Scatenecus</taxon>
    </lineage>
</organism>
<evidence type="ECO:0000313" key="2">
    <source>
        <dbReference type="Proteomes" id="UP000824139"/>
    </source>
</evidence>
<reference evidence="1" key="1">
    <citation type="submission" date="2020-10" db="EMBL/GenBank/DDBJ databases">
        <authorList>
            <person name="Gilroy R."/>
        </authorList>
    </citation>
    <scope>NUCLEOTIDE SEQUENCE</scope>
    <source>
        <strain evidence="1">CHK152-2994</strain>
    </source>
</reference>